<feature type="region of interest" description="Disordered" evidence="1">
    <location>
        <begin position="1"/>
        <end position="49"/>
    </location>
</feature>
<evidence type="ECO:0000313" key="2">
    <source>
        <dbReference type="EMBL" id="VDK22512.1"/>
    </source>
</evidence>
<dbReference type="AlphaFoldDB" id="A0A0M3J8X6"/>
<dbReference type="WBParaSite" id="ASIM_0000403501-mRNA-1">
    <property type="protein sequence ID" value="ASIM_0000403501-mRNA-1"/>
    <property type="gene ID" value="ASIM_0000403501"/>
</dbReference>
<evidence type="ECO:0000256" key="1">
    <source>
        <dbReference type="SAM" id="MobiDB-lite"/>
    </source>
</evidence>
<dbReference type="Proteomes" id="UP000267096">
    <property type="component" value="Unassembled WGS sequence"/>
</dbReference>
<protein>
    <submittedName>
        <fullName evidence="4">Autophagy-related protein</fullName>
    </submittedName>
</protein>
<gene>
    <name evidence="2" type="ORF">ASIM_LOCUS3858</name>
</gene>
<dbReference type="EMBL" id="UYRR01006305">
    <property type="protein sequence ID" value="VDK22512.1"/>
    <property type="molecule type" value="Genomic_DNA"/>
</dbReference>
<organism evidence="4">
    <name type="scientific">Anisakis simplex</name>
    <name type="common">Herring worm</name>
    <dbReference type="NCBI Taxonomy" id="6269"/>
    <lineage>
        <taxon>Eukaryota</taxon>
        <taxon>Metazoa</taxon>
        <taxon>Ecdysozoa</taxon>
        <taxon>Nematoda</taxon>
        <taxon>Chromadorea</taxon>
        <taxon>Rhabditida</taxon>
        <taxon>Spirurina</taxon>
        <taxon>Ascaridomorpha</taxon>
        <taxon>Ascaridoidea</taxon>
        <taxon>Anisakidae</taxon>
        <taxon>Anisakis</taxon>
        <taxon>Anisakis simplex complex</taxon>
    </lineage>
</organism>
<reference evidence="4" key="1">
    <citation type="submission" date="2017-02" db="UniProtKB">
        <authorList>
            <consortium name="WormBaseParasite"/>
        </authorList>
    </citation>
    <scope>IDENTIFICATION</scope>
</reference>
<evidence type="ECO:0000313" key="4">
    <source>
        <dbReference type="WBParaSite" id="ASIM_0000403501-mRNA-1"/>
    </source>
</evidence>
<sequence length="111" mass="12647">MMARRTTTASSRKDELTKLNEVDENRRQDDSNNNDISKETGDDGHDEVVKDSQWDDECAVFILKQTLFSRCLLFIIQLIFNAIVTDFPTDAFKGTPVPEGSITFTNIESFH</sequence>
<name>A0A0M3J8X6_ANISI</name>
<feature type="compositionally biased region" description="Polar residues" evidence="1">
    <location>
        <begin position="1"/>
        <end position="10"/>
    </location>
</feature>
<evidence type="ECO:0000313" key="3">
    <source>
        <dbReference type="Proteomes" id="UP000267096"/>
    </source>
</evidence>
<accession>A0A0M3J8X6</accession>
<reference evidence="2 3" key="2">
    <citation type="submission" date="2018-11" db="EMBL/GenBank/DDBJ databases">
        <authorList>
            <consortium name="Pathogen Informatics"/>
        </authorList>
    </citation>
    <scope>NUCLEOTIDE SEQUENCE [LARGE SCALE GENOMIC DNA]</scope>
</reference>
<feature type="compositionally biased region" description="Basic and acidic residues" evidence="1">
    <location>
        <begin position="11"/>
        <end position="49"/>
    </location>
</feature>
<keyword evidence="3" id="KW-1185">Reference proteome</keyword>
<proteinExistence type="predicted"/>